<evidence type="ECO:0000259" key="8">
    <source>
        <dbReference type="PROSITE" id="PS50127"/>
    </source>
</evidence>
<organism evidence="9 10">
    <name type="scientific">Cucurbita maxima</name>
    <name type="common">Pumpkin</name>
    <name type="synonym">Winter squash</name>
    <dbReference type="NCBI Taxonomy" id="3661"/>
    <lineage>
        <taxon>Eukaryota</taxon>
        <taxon>Viridiplantae</taxon>
        <taxon>Streptophyta</taxon>
        <taxon>Embryophyta</taxon>
        <taxon>Tracheophyta</taxon>
        <taxon>Spermatophyta</taxon>
        <taxon>Magnoliopsida</taxon>
        <taxon>eudicotyledons</taxon>
        <taxon>Gunneridae</taxon>
        <taxon>Pentapetalae</taxon>
        <taxon>rosids</taxon>
        <taxon>fabids</taxon>
        <taxon>Cucurbitales</taxon>
        <taxon>Cucurbitaceae</taxon>
        <taxon>Cucurbiteae</taxon>
        <taxon>Cucurbita</taxon>
    </lineage>
</organism>
<dbReference type="InterPro" id="IPR050113">
    <property type="entry name" value="Ub_conjugating_enzyme"/>
</dbReference>
<keyword evidence="9" id="KW-1185">Reference proteome</keyword>
<keyword evidence="5" id="KW-0833">Ubl conjugation pathway</keyword>
<name>A0A6J1KCF2_CUCMA</name>
<evidence type="ECO:0000256" key="3">
    <source>
        <dbReference type="ARBA" id="ARBA00022679"/>
    </source>
</evidence>
<accession>A0A6J1KCF2</accession>
<dbReference type="InterPro" id="IPR016135">
    <property type="entry name" value="UBQ-conjugating_enzyme/RWD"/>
</dbReference>
<evidence type="ECO:0000313" key="10">
    <source>
        <dbReference type="RefSeq" id="XP_023000037.1"/>
    </source>
</evidence>
<evidence type="ECO:0000256" key="1">
    <source>
        <dbReference type="ARBA" id="ARBA00000485"/>
    </source>
</evidence>
<comment type="pathway">
    <text evidence="2">Protein modification; protein ubiquitination.</text>
</comment>
<dbReference type="GO" id="GO:0005524">
    <property type="term" value="F:ATP binding"/>
    <property type="evidence" value="ECO:0007669"/>
    <property type="project" value="UniProtKB-KW"/>
</dbReference>
<dbReference type="InterPro" id="IPR000608">
    <property type="entry name" value="UBC"/>
</dbReference>
<feature type="domain" description="UBC core" evidence="8">
    <location>
        <begin position="155"/>
        <end position="301"/>
    </location>
</feature>
<dbReference type="Pfam" id="PF00179">
    <property type="entry name" value="UQ_con"/>
    <property type="match status" value="1"/>
</dbReference>
<keyword evidence="4" id="KW-0547">Nucleotide-binding</keyword>
<dbReference type="Gene3D" id="3.10.110.10">
    <property type="entry name" value="Ubiquitin Conjugating Enzyme"/>
    <property type="match status" value="1"/>
</dbReference>
<dbReference type="AlphaFoldDB" id="A0A6J1KCF2"/>
<dbReference type="SUPFAM" id="SSF54495">
    <property type="entry name" value="UBC-like"/>
    <property type="match status" value="1"/>
</dbReference>
<dbReference type="OrthoDB" id="1716228at2759"/>
<keyword evidence="6" id="KW-0067">ATP-binding</keyword>
<dbReference type="GeneID" id="111494344"/>
<feature type="region of interest" description="Disordered" evidence="7">
    <location>
        <begin position="92"/>
        <end position="153"/>
    </location>
</feature>
<dbReference type="GO" id="GO:0061631">
    <property type="term" value="F:ubiquitin conjugating enzyme activity"/>
    <property type="evidence" value="ECO:0007669"/>
    <property type="project" value="UniProtKB-EC"/>
</dbReference>
<reference evidence="10" key="1">
    <citation type="submission" date="2025-08" db="UniProtKB">
        <authorList>
            <consortium name="RefSeq"/>
        </authorList>
    </citation>
    <scope>IDENTIFICATION</scope>
    <source>
        <tissue evidence="10">Young leaves</tissue>
    </source>
</reference>
<dbReference type="SMART" id="SM00212">
    <property type="entry name" value="UBCc"/>
    <property type="match status" value="1"/>
</dbReference>
<evidence type="ECO:0000256" key="6">
    <source>
        <dbReference type="ARBA" id="ARBA00022840"/>
    </source>
</evidence>
<dbReference type="PANTHER" id="PTHR24067">
    <property type="entry name" value="UBIQUITIN-CONJUGATING ENZYME E2"/>
    <property type="match status" value="1"/>
</dbReference>
<dbReference type="KEGG" id="cmax:111494344"/>
<evidence type="ECO:0000256" key="2">
    <source>
        <dbReference type="ARBA" id="ARBA00004906"/>
    </source>
</evidence>
<dbReference type="PROSITE" id="PS50127">
    <property type="entry name" value="UBC_2"/>
    <property type="match status" value="1"/>
</dbReference>
<sequence>MVLFRLCCCFSTKSSSSTVYTRLHTPPPPPLPIIHGDYAQPKPAQQLPIPFVDEGFKQPEASPPPLPIIHGDYGHPNPAQQLPIPIVDEVFKQPEDSPPRVPNIHGDFGQPKPAQKMPIPTADEGFKQPEASPPRAGTNSEGDGGDGSGNEEKTSSMYRIENELRAMNEVAATHCSFGPVGADIFRWEGVVIGPAFSCYDGGIFHLSIQFPSNYPLSPPLIKFLTKIFHPNVEEDGTILIDILMDNWSPALTIETLMLSICSILSNPEPDEGSINEASRMFLNNWLNYTKIAREWTKKYAMGNPSPP</sequence>
<evidence type="ECO:0000256" key="7">
    <source>
        <dbReference type="SAM" id="MobiDB-lite"/>
    </source>
</evidence>
<dbReference type="FunFam" id="3.10.110.10:FF:000101">
    <property type="entry name" value="Ubiquitin-conjugating enzyme E2 D2"/>
    <property type="match status" value="1"/>
</dbReference>
<evidence type="ECO:0000256" key="5">
    <source>
        <dbReference type="ARBA" id="ARBA00022786"/>
    </source>
</evidence>
<gene>
    <name evidence="10" type="primary">LOC111494344</name>
</gene>
<keyword evidence="3" id="KW-0808">Transferase</keyword>
<evidence type="ECO:0000313" key="9">
    <source>
        <dbReference type="Proteomes" id="UP000504608"/>
    </source>
</evidence>
<dbReference type="Proteomes" id="UP000504608">
    <property type="component" value="Unplaced"/>
</dbReference>
<protein>
    <submittedName>
        <fullName evidence="10">Ubiquitin-conjugating enzyme E2 E3-like</fullName>
    </submittedName>
</protein>
<dbReference type="RefSeq" id="XP_023000037.1">
    <property type="nucleotide sequence ID" value="XM_023144269.1"/>
</dbReference>
<proteinExistence type="predicted"/>
<evidence type="ECO:0000256" key="4">
    <source>
        <dbReference type="ARBA" id="ARBA00022741"/>
    </source>
</evidence>
<comment type="catalytic activity">
    <reaction evidence="1">
        <text>S-ubiquitinyl-[E1 ubiquitin-activating enzyme]-L-cysteine + [E2 ubiquitin-conjugating enzyme]-L-cysteine = [E1 ubiquitin-activating enzyme]-L-cysteine + S-ubiquitinyl-[E2 ubiquitin-conjugating enzyme]-L-cysteine.</text>
        <dbReference type="EC" id="2.3.2.23"/>
    </reaction>
</comment>